<dbReference type="EMBL" id="CAJOBG010005880">
    <property type="protein sequence ID" value="CAF4168675.1"/>
    <property type="molecule type" value="Genomic_DNA"/>
</dbReference>
<dbReference type="EMBL" id="CAJNRG010013699">
    <property type="protein sequence ID" value="CAF2150917.1"/>
    <property type="molecule type" value="Genomic_DNA"/>
</dbReference>
<comment type="caution">
    <text evidence="5">The sequence shown here is derived from an EMBL/GenBank/DDBJ whole genome shotgun (WGS) entry which is preliminary data.</text>
</comment>
<evidence type="ECO:0000313" key="5">
    <source>
        <dbReference type="EMBL" id="CAF4183913.1"/>
    </source>
</evidence>
<reference evidence="5" key="1">
    <citation type="submission" date="2021-02" db="EMBL/GenBank/DDBJ databases">
        <authorList>
            <person name="Nowell W R."/>
        </authorList>
    </citation>
    <scope>NUCLEOTIDE SEQUENCE</scope>
</reference>
<dbReference type="EMBL" id="CAJOBF010005695">
    <property type="protein sequence ID" value="CAF4183913.1"/>
    <property type="molecule type" value="Genomic_DNA"/>
</dbReference>
<evidence type="ECO:0000313" key="3">
    <source>
        <dbReference type="EMBL" id="CAF2150917.1"/>
    </source>
</evidence>
<dbReference type="Proteomes" id="UP000663842">
    <property type="component" value="Unassembled WGS sequence"/>
</dbReference>
<dbReference type="AlphaFoldDB" id="A0A820A329"/>
<dbReference type="Proteomes" id="UP000663866">
    <property type="component" value="Unassembled WGS sequence"/>
</dbReference>
<evidence type="ECO:0000256" key="1">
    <source>
        <dbReference type="SAM" id="Coils"/>
    </source>
</evidence>
<proteinExistence type="predicted"/>
<dbReference type="Proteomes" id="UP000663887">
    <property type="component" value="Unassembled WGS sequence"/>
</dbReference>
<sequence length="298" mass="34919">MARFGSITRLFSRRDQRSGKSISVVSSPDTSQTTNTLNEMDHEYFAPSIEQQKNGVKLQKKLNSMLREFVEMQKRHAREDREWSTKWETYFQSDRFASECFTTTVTLMTATTSIGNEIADKLDSTNQALRRHARAVTDTNQYSPLKEQLQKESRLLSKFADELNKLKRQKSELENDLNSIGLQLTRKKLDGSEKTKLKIQQKTKKKELKQLEQQIELSDEDHTEAKQIYDKNKEALLKKSQENELARLQSFTDPLKKFFNTLKIENTEFSDALNHHSPDTDLKKWREIKYPLQIYTDQ</sequence>
<dbReference type="Proteomes" id="UP000663856">
    <property type="component" value="Unassembled WGS sequence"/>
</dbReference>
<dbReference type="Gene3D" id="1.20.1270.60">
    <property type="entry name" value="Arfaptin homology (AH) domain/BAR domain"/>
    <property type="match status" value="1"/>
</dbReference>
<evidence type="ECO:0000313" key="6">
    <source>
        <dbReference type="Proteomes" id="UP000663842"/>
    </source>
</evidence>
<gene>
    <name evidence="4" type="ORF">OVN521_LOCUS24573</name>
    <name evidence="5" type="ORF">UXM345_LOCUS27022</name>
    <name evidence="2" type="ORF">WKI299_LOCUS11914</name>
    <name evidence="3" type="ORF">XDN619_LOCUS28649</name>
</gene>
<dbReference type="SUPFAM" id="SSF103657">
    <property type="entry name" value="BAR/IMD domain-like"/>
    <property type="match status" value="1"/>
</dbReference>
<evidence type="ECO:0000313" key="7">
    <source>
        <dbReference type="Proteomes" id="UP000663866"/>
    </source>
</evidence>
<dbReference type="InterPro" id="IPR027267">
    <property type="entry name" value="AH/BAR_dom_sf"/>
</dbReference>
<feature type="coiled-coil region" evidence="1">
    <location>
        <begin position="149"/>
        <end position="228"/>
    </location>
</feature>
<evidence type="ECO:0000313" key="2">
    <source>
        <dbReference type="EMBL" id="CAF2059912.1"/>
    </source>
</evidence>
<dbReference type="EMBL" id="CAJNRF010004454">
    <property type="protein sequence ID" value="CAF2059912.1"/>
    <property type="molecule type" value="Genomic_DNA"/>
</dbReference>
<evidence type="ECO:0000313" key="4">
    <source>
        <dbReference type="EMBL" id="CAF4168675.1"/>
    </source>
</evidence>
<keyword evidence="7" id="KW-1185">Reference proteome</keyword>
<keyword evidence="1" id="KW-0175">Coiled coil</keyword>
<accession>A0A820A329</accession>
<name>A0A820A329_9BILA</name>
<organism evidence="5 6">
    <name type="scientific">Rotaria magnacalcarata</name>
    <dbReference type="NCBI Taxonomy" id="392030"/>
    <lineage>
        <taxon>Eukaryota</taxon>
        <taxon>Metazoa</taxon>
        <taxon>Spiralia</taxon>
        <taxon>Gnathifera</taxon>
        <taxon>Rotifera</taxon>
        <taxon>Eurotatoria</taxon>
        <taxon>Bdelloidea</taxon>
        <taxon>Philodinida</taxon>
        <taxon>Philodinidae</taxon>
        <taxon>Rotaria</taxon>
    </lineage>
</organism>
<protein>
    <submittedName>
        <fullName evidence="5">Uncharacterized protein</fullName>
    </submittedName>
</protein>